<keyword evidence="2" id="KW-1185">Reference proteome</keyword>
<dbReference type="CDD" id="cd02859">
    <property type="entry name" value="E_set_AMPKbeta_like_N"/>
    <property type="match status" value="1"/>
</dbReference>
<reference evidence="1 2" key="1">
    <citation type="journal article" date="2018" name="Nat. Ecol. Evol.">
        <title>Pezizomycetes genomes reveal the molecular basis of ectomycorrhizal truffle lifestyle.</title>
        <authorList>
            <person name="Murat C."/>
            <person name="Payen T."/>
            <person name="Noel B."/>
            <person name="Kuo A."/>
            <person name="Morin E."/>
            <person name="Chen J."/>
            <person name="Kohler A."/>
            <person name="Krizsan K."/>
            <person name="Balestrini R."/>
            <person name="Da Silva C."/>
            <person name="Montanini B."/>
            <person name="Hainaut M."/>
            <person name="Levati E."/>
            <person name="Barry K.W."/>
            <person name="Belfiori B."/>
            <person name="Cichocki N."/>
            <person name="Clum A."/>
            <person name="Dockter R.B."/>
            <person name="Fauchery L."/>
            <person name="Guy J."/>
            <person name="Iotti M."/>
            <person name="Le Tacon F."/>
            <person name="Lindquist E.A."/>
            <person name="Lipzen A."/>
            <person name="Malagnac F."/>
            <person name="Mello A."/>
            <person name="Molinier V."/>
            <person name="Miyauchi S."/>
            <person name="Poulain J."/>
            <person name="Riccioni C."/>
            <person name="Rubini A."/>
            <person name="Sitrit Y."/>
            <person name="Splivallo R."/>
            <person name="Traeger S."/>
            <person name="Wang M."/>
            <person name="Zifcakova L."/>
            <person name="Wipf D."/>
            <person name="Zambonelli A."/>
            <person name="Paolocci F."/>
            <person name="Nowrousian M."/>
            <person name="Ottonello S."/>
            <person name="Baldrian P."/>
            <person name="Spatafora J.W."/>
            <person name="Henrissat B."/>
            <person name="Nagy L.G."/>
            <person name="Aury J.M."/>
            <person name="Wincker P."/>
            <person name="Grigoriev I.V."/>
            <person name="Bonfante P."/>
            <person name="Martin F.M."/>
        </authorList>
    </citation>
    <scope>NUCLEOTIDE SEQUENCE [LARGE SCALE GENOMIC DNA]</scope>
    <source>
        <strain evidence="1 2">CCBAS932</strain>
    </source>
</reference>
<dbReference type="InterPro" id="IPR014756">
    <property type="entry name" value="Ig_E-set"/>
</dbReference>
<evidence type="ECO:0000313" key="2">
    <source>
        <dbReference type="Proteomes" id="UP000277580"/>
    </source>
</evidence>
<dbReference type="OrthoDB" id="10003767at2759"/>
<dbReference type="AlphaFoldDB" id="A0A3N4KUW1"/>
<dbReference type="InterPro" id="IPR051678">
    <property type="entry name" value="AGP_Transferase"/>
</dbReference>
<dbReference type="InterPro" id="IPR013783">
    <property type="entry name" value="Ig-like_fold"/>
</dbReference>
<dbReference type="PANTHER" id="PTHR21310">
    <property type="entry name" value="AMINOGLYCOSIDE PHOSPHOTRANSFERASE-RELATED-RELATED"/>
    <property type="match status" value="1"/>
</dbReference>
<dbReference type="PANTHER" id="PTHR21310:SF15">
    <property type="entry name" value="AMINOGLYCOSIDE PHOSPHOTRANSFERASE DOMAIN-CONTAINING PROTEIN"/>
    <property type="match status" value="1"/>
</dbReference>
<dbReference type="EMBL" id="ML119125">
    <property type="protein sequence ID" value="RPB13052.1"/>
    <property type="molecule type" value="Genomic_DNA"/>
</dbReference>
<name>A0A3N4KUW1_9PEZI</name>
<dbReference type="InParanoid" id="A0A3N4KUW1"/>
<sequence length="649" mass="74331">MESLPQWGGLPRLAVCWPDCDAKTVHVTFASSDWSLPGIELNRQPDGEFLLFLGEYKHAGKIYFKFIIDGTLWKVNPQFPVVTDELGIDNNCWAPEEATEYHDSCEKRLRRKLTLMNINREALCEFALSIHGSVDGYGRQIECVIDENGPTRTCSTLSMSGSWSEIVFLRFQPVKGGVYLSSPDDKSLEEFEEGNSCPAREMAGGILDKIYVNEKEEEEEIWVAKFPTDFNHKMLPYKPLKTYNHSERELLMESECATLRFLNQHTRVPAPQIYAYDVRYTLVSGGETEIKIESPDLQSNSWKPITGNRIGWPFILLGDLGGTPSWLPLDNFLKEPLLPNDPSDSRLMTWKQVMMYRMELAEHPLSACGYLTLNTFFWQVKKGPNSRKIRTTKAEFGIRPCIYDRCKPFTHSIVAAFNVPPGDRHFPPISSIRSLDSITAYYRHLLNHGFVRGIDEFVALWQMKAMLYELFSSRYEYGPFILQYPDISRHNIIVSGHLFDWERTKAMPIQTAICPPRMCFFSDWYESGPIEVLARYKAECPDIMKLLAVTHANDDQPNILGGVRFCTKERFLSMISEEKLLFPMVLLEETCKDHPALIGKIALKNLPMMFLSVRGYEWESVKEASMQKGALRMLIVKYMGNVNTSSIGN</sequence>
<proteinExistence type="predicted"/>
<protein>
    <submittedName>
        <fullName evidence="1">Uncharacterized protein</fullName>
    </submittedName>
</protein>
<dbReference type="Gene3D" id="2.60.40.10">
    <property type="entry name" value="Immunoglobulins"/>
    <property type="match status" value="1"/>
</dbReference>
<accession>A0A3N4KUW1</accession>
<gene>
    <name evidence="1" type="ORF">P167DRAFT_545069</name>
</gene>
<dbReference type="Proteomes" id="UP000277580">
    <property type="component" value="Unassembled WGS sequence"/>
</dbReference>
<evidence type="ECO:0000313" key="1">
    <source>
        <dbReference type="EMBL" id="RPB13052.1"/>
    </source>
</evidence>
<dbReference type="SUPFAM" id="SSF81296">
    <property type="entry name" value="E set domains"/>
    <property type="match status" value="1"/>
</dbReference>
<organism evidence="1 2">
    <name type="scientific">Morchella conica CCBAS932</name>
    <dbReference type="NCBI Taxonomy" id="1392247"/>
    <lineage>
        <taxon>Eukaryota</taxon>
        <taxon>Fungi</taxon>
        <taxon>Dikarya</taxon>
        <taxon>Ascomycota</taxon>
        <taxon>Pezizomycotina</taxon>
        <taxon>Pezizomycetes</taxon>
        <taxon>Pezizales</taxon>
        <taxon>Morchellaceae</taxon>
        <taxon>Morchella</taxon>
    </lineage>
</organism>